<dbReference type="AlphaFoldDB" id="A4S9L4"/>
<evidence type="ECO:0000256" key="1">
    <source>
        <dbReference type="SAM" id="MobiDB-lite"/>
    </source>
</evidence>
<keyword evidence="2" id="KW-0732">Signal</keyword>
<accession>A4S9L4</accession>
<evidence type="ECO:0000256" key="2">
    <source>
        <dbReference type="SAM" id="SignalP"/>
    </source>
</evidence>
<dbReference type="RefSeq" id="XP_001422191.1">
    <property type="nucleotide sequence ID" value="XM_001422154.1"/>
</dbReference>
<dbReference type="OMA" id="GCRFCRV"/>
<sequence length="646" mass="67452">MASAAMASLGMMAMMAAMGGRETTANANANANAALGKRSVRRVEGAAYEGTVLDLDEKTRDDLTRRYRAKETVARLGGARRDGALTELGASNPLLEGEAWNTASESERSRRVSRTHDVDSGALGDVPQFFKDEAENFKSSSIGFSSGAAASGAAASGAAAVGSGIVSTPIAGSGVDGAAALIAEGATCDAAMCPDKFQHVDPACANGGIGCVGDSGCRFCRVLGMEKQGGMNDIPDSMGLCDPCVCEHYGFSTGCAGMPTPEGLESTPTTAPVQATPTTAPVQATPTLEQSSTVVQAAPVQAAQAYDEFSDIPQAAPAQQFSSEPQVAEVTDEGLASSFLTASSTASAALGLTCNYNTCDSKILYLMYDKRCLTEGGQGCYADSACRFCKTDHQDPSISYEDGWETCTQCVCDHYGVTGCEQGGLPEVPMNPVEASSTAPVMPPVETQPTLESTAPVVQATDEYQDREYDNDHYGEQVEQPAQVEQPVLMEQPVLVEQPPQPPKANVDPNRFAAAGMGAMEESGPVEAIPADQRLTANGIEWTQTKFGSLQTCESRCAEVQKTCAEHVWPSTMNDFRDVISRTTSADGSGNIVACDEILLNDETQHCGGVSALSGRCFLSPSHGHLPASCTYAAAHADCTNICPCV</sequence>
<dbReference type="Proteomes" id="UP000001568">
    <property type="component" value="Chromosome 17"/>
</dbReference>
<dbReference type="KEGG" id="olu:OSTLU_25714"/>
<dbReference type="STRING" id="436017.A4S9L4"/>
<protein>
    <submittedName>
        <fullName evidence="3">Uncharacterized protein</fullName>
    </submittedName>
</protein>
<feature type="region of interest" description="Disordered" evidence="1">
    <location>
        <begin position="96"/>
        <end position="118"/>
    </location>
</feature>
<evidence type="ECO:0000313" key="4">
    <source>
        <dbReference type="Proteomes" id="UP000001568"/>
    </source>
</evidence>
<dbReference type="HOGENOM" id="CLU_424175_0_0_1"/>
<keyword evidence="4" id="KW-1185">Reference proteome</keyword>
<dbReference type="Gramene" id="ABP00508">
    <property type="protein sequence ID" value="ABP00508"/>
    <property type="gene ID" value="OSTLU_25714"/>
</dbReference>
<dbReference type="EMBL" id="CP000597">
    <property type="protein sequence ID" value="ABP00508.1"/>
    <property type="molecule type" value="Genomic_DNA"/>
</dbReference>
<dbReference type="OrthoDB" id="10615382at2759"/>
<name>A4S9L4_OSTLU</name>
<reference evidence="3 4" key="1">
    <citation type="journal article" date="2007" name="Proc. Natl. Acad. Sci. U.S.A.">
        <title>The tiny eukaryote Ostreococcus provides genomic insights into the paradox of plankton speciation.</title>
        <authorList>
            <person name="Palenik B."/>
            <person name="Grimwood J."/>
            <person name="Aerts A."/>
            <person name="Rouze P."/>
            <person name="Salamov A."/>
            <person name="Putnam N."/>
            <person name="Dupont C."/>
            <person name="Jorgensen R."/>
            <person name="Derelle E."/>
            <person name="Rombauts S."/>
            <person name="Zhou K."/>
            <person name="Otillar R."/>
            <person name="Merchant S.S."/>
            <person name="Podell S."/>
            <person name="Gaasterland T."/>
            <person name="Napoli C."/>
            <person name="Gendler K."/>
            <person name="Manuell A."/>
            <person name="Tai V."/>
            <person name="Vallon O."/>
            <person name="Piganeau G."/>
            <person name="Jancek S."/>
            <person name="Heijde M."/>
            <person name="Jabbari K."/>
            <person name="Bowler C."/>
            <person name="Lohr M."/>
            <person name="Robbens S."/>
            <person name="Werner G."/>
            <person name="Dubchak I."/>
            <person name="Pazour G.J."/>
            <person name="Ren Q."/>
            <person name="Paulsen I."/>
            <person name="Delwiche C."/>
            <person name="Schmutz J."/>
            <person name="Rokhsar D."/>
            <person name="Van de Peer Y."/>
            <person name="Moreau H."/>
            <person name="Grigoriev I.V."/>
        </authorList>
    </citation>
    <scope>NUCLEOTIDE SEQUENCE [LARGE SCALE GENOMIC DNA]</scope>
    <source>
        <strain evidence="3 4">CCE9901</strain>
    </source>
</reference>
<feature type="chain" id="PRO_5002672263" evidence="2">
    <location>
        <begin position="21"/>
        <end position="646"/>
    </location>
</feature>
<proteinExistence type="predicted"/>
<feature type="compositionally biased region" description="Basic and acidic residues" evidence="1">
    <location>
        <begin position="105"/>
        <end position="118"/>
    </location>
</feature>
<gene>
    <name evidence="3" type="ORF">OSTLU_25714</name>
</gene>
<organism evidence="3 4">
    <name type="scientific">Ostreococcus lucimarinus (strain CCE9901)</name>
    <dbReference type="NCBI Taxonomy" id="436017"/>
    <lineage>
        <taxon>Eukaryota</taxon>
        <taxon>Viridiplantae</taxon>
        <taxon>Chlorophyta</taxon>
        <taxon>Mamiellophyceae</taxon>
        <taxon>Mamiellales</taxon>
        <taxon>Bathycoccaceae</taxon>
        <taxon>Ostreococcus</taxon>
    </lineage>
</organism>
<dbReference type="GeneID" id="5006146"/>
<evidence type="ECO:0000313" key="3">
    <source>
        <dbReference type="EMBL" id="ABP00508.1"/>
    </source>
</evidence>
<feature type="signal peptide" evidence="2">
    <location>
        <begin position="1"/>
        <end position="20"/>
    </location>
</feature>